<comment type="caution">
    <text evidence="4">The sequence shown here is derived from an EMBL/GenBank/DDBJ whole genome shotgun (WGS) entry which is preliminary data.</text>
</comment>
<gene>
    <name evidence="4" type="ORF">GCM10009118_15070</name>
</gene>
<dbReference type="InterPro" id="IPR000182">
    <property type="entry name" value="GNAT_dom"/>
</dbReference>
<dbReference type="Proteomes" id="UP001501126">
    <property type="component" value="Unassembled WGS sequence"/>
</dbReference>
<keyword evidence="5" id="KW-1185">Reference proteome</keyword>
<name>A0ABP3Y318_9FLAO</name>
<dbReference type="PANTHER" id="PTHR43800:SF1">
    <property type="entry name" value="PEPTIDYL-LYSINE N-ACETYLTRANSFERASE YJAB"/>
    <property type="match status" value="1"/>
</dbReference>
<evidence type="ECO:0000256" key="1">
    <source>
        <dbReference type="ARBA" id="ARBA00022679"/>
    </source>
</evidence>
<evidence type="ECO:0000259" key="3">
    <source>
        <dbReference type="PROSITE" id="PS51186"/>
    </source>
</evidence>
<dbReference type="EMBL" id="BAAAFH010000007">
    <property type="protein sequence ID" value="GAA0875099.1"/>
    <property type="molecule type" value="Genomic_DNA"/>
</dbReference>
<protein>
    <submittedName>
        <fullName evidence="4">N-acetyltransferase</fullName>
    </submittedName>
</protein>
<keyword evidence="1" id="KW-0808">Transferase</keyword>
<evidence type="ECO:0000313" key="4">
    <source>
        <dbReference type="EMBL" id="GAA0875099.1"/>
    </source>
</evidence>
<organism evidence="4 5">
    <name type="scientific">Wandonia haliotis</name>
    <dbReference type="NCBI Taxonomy" id="574963"/>
    <lineage>
        <taxon>Bacteria</taxon>
        <taxon>Pseudomonadati</taxon>
        <taxon>Bacteroidota</taxon>
        <taxon>Flavobacteriia</taxon>
        <taxon>Flavobacteriales</taxon>
        <taxon>Crocinitomicaceae</taxon>
        <taxon>Wandonia</taxon>
    </lineage>
</organism>
<proteinExistence type="predicted"/>
<evidence type="ECO:0000256" key="2">
    <source>
        <dbReference type="ARBA" id="ARBA00023315"/>
    </source>
</evidence>
<feature type="domain" description="N-acetyltransferase" evidence="3">
    <location>
        <begin position="1"/>
        <end position="143"/>
    </location>
</feature>
<dbReference type="CDD" id="cd04301">
    <property type="entry name" value="NAT_SF"/>
    <property type="match status" value="1"/>
</dbReference>
<accession>A0ABP3Y318</accession>
<dbReference type="NCBIfam" id="NF007853">
    <property type="entry name" value="PRK10562.1"/>
    <property type="match status" value="1"/>
</dbReference>
<keyword evidence="2" id="KW-0012">Acyltransferase</keyword>
<dbReference type="SUPFAM" id="SSF55729">
    <property type="entry name" value="Acyl-CoA N-acyltransferases (Nat)"/>
    <property type="match status" value="1"/>
</dbReference>
<sequence>MIIRPFEKGDEKQVLTIWLEASIIAHDFIPAEYWKEKVNDMRDIYLPSSKTYVYSQAEEVKGFLSLVDNYIAALFVSPKEQGKGIGKELMKFAKNLFPVLELGVYSKNENSVAFYKKQDFQVINEKVDEPTGHRELVMRYTVL</sequence>
<dbReference type="Pfam" id="PF13673">
    <property type="entry name" value="Acetyltransf_10"/>
    <property type="match status" value="1"/>
</dbReference>
<dbReference type="RefSeq" id="WP_343786197.1">
    <property type="nucleotide sequence ID" value="NZ_BAAAFH010000007.1"/>
</dbReference>
<dbReference type="PANTHER" id="PTHR43800">
    <property type="entry name" value="PEPTIDYL-LYSINE N-ACETYLTRANSFERASE YJAB"/>
    <property type="match status" value="1"/>
</dbReference>
<reference evidence="5" key="1">
    <citation type="journal article" date="2019" name="Int. J. Syst. Evol. Microbiol.">
        <title>The Global Catalogue of Microorganisms (GCM) 10K type strain sequencing project: providing services to taxonomists for standard genome sequencing and annotation.</title>
        <authorList>
            <consortium name="The Broad Institute Genomics Platform"/>
            <consortium name="The Broad Institute Genome Sequencing Center for Infectious Disease"/>
            <person name="Wu L."/>
            <person name="Ma J."/>
        </authorList>
    </citation>
    <scope>NUCLEOTIDE SEQUENCE [LARGE SCALE GENOMIC DNA]</scope>
    <source>
        <strain evidence="5">JCM 16083</strain>
    </source>
</reference>
<dbReference type="PROSITE" id="PS51186">
    <property type="entry name" value="GNAT"/>
    <property type="match status" value="1"/>
</dbReference>
<dbReference type="Gene3D" id="3.40.630.30">
    <property type="match status" value="1"/>
</dbReference>
<dbReference type="InterPro" id="IPR016181">
    <property type="entry name" value="Acyl_CoA_acyltransferase"/>
</dbReference>
<evidence type="ECO:0000313" key="5">
    <source>
        <dbReference type="Proteomes" id="UP001501126"/>
    </source>
</evidence>